<evidence type="ECO:0000313" key="3">
    <source>
        <dbReference type="Proteomes" id="UP000255125"/>
    </source>
</evidence>
<protein>
    <submittedName>
        <fullName evidence="2">Uncharacterized protein</fullName>
    </submittedName>
</protein>
<feature type="transmembrane region" description="Helical" evidence="1">
    <location>
        <begin position="25"/>
        <end position="47"/>
    </location>
</feature>
<evidence type="ECO:0000313" key="2">
    <source>
        <dbReference type="EMBL" id="SUD33664.1"/>
    </source>
</evidence>
<evidence type="ECO:0000256" key="1">
    <source>
        <dbReference type="SAM" id="Phobius"/>
    </source>
</evidence>
<sequence>MKNGHSLCRQSGRTRGRIVSPINRLFLYGSVSSLLITTAQFALYWLALGAMMTNTDCRIDDDENLIFDEVLSLLDGYACSSIPSESVMFGNFLTPQEA</sequence>
<dbReference type="Proteomes" id="UP000255125">
    <property type="component" value="Unassembled WGS sequence"/>
</dbReference>
<keyword evidence="1" id="KW-0472">Membrane</keyword>
<dbReference type="OrthoDB" id="7010027at2"/>
<keyword evidence="1" id="KW-1133">Transmembrane helix</keyword>
<gene>
    <name evidence="2" type="ORF">NCTC10392_05063</name>
</gene>
<dbReference type="EMBL" id="UGUS01000002">
    <property type="protein sequence ID" value="SUD33664.1"/>
    <property type="molecule type" value="Genomic_DNA"/>
</dbReference>
<name>A0A379IK21_PSEFL</name>
<organism evidence="2 3">
    <name type="scientific">Pseudomonas fluorescens</name>
    <dbReference type="NCBI Taxonomy" id="294"/>
    <lineage>
        <taxon>Bacteria</taxon>
        <taxon>Pseudomonadati</taxon>
        <taxon>Pseudomonadota</taxon>
        <taxon>Gammaproteobacteria</taxon>
        <taxon>Pseudomonadales</taxon>
        <taxon>Pseudomonadaceae</taxon>
        <taxon>Pseudomonas</taxon>
    </lineage>
</organism>
<accession>A0A379IK21</accession>
<dbReference type="AlphaFoldDB" id="A0A379IK21"/>
<dbReference type="RefSeq" id="WP_115284381.1">
    <property type="nucleotide sequence ID" value="NZ_UGUS01000002.1"/>
</dbReference>
<proteinExistence type="predicted"/>
<reference evidence="2 3" key="1">
    <citation type="submission" date="2018-06" db="EMBL/GenBank/DDBJ databases">
        <authorList>
            <consortium name="Pathogen Informatics"/>
            <person name="Doyle S."/>
        </authorList>
    </citation>
    <scope>NUCLEOTIDE SEQUENCE [LARGE SCALE GENOMIC DNA]</scope>
    <source>
        <strain evidence="2 3">NCTC10392</strain>
    </source>
</reference>
<keyword evidence="1" id="KW-0812">Transmembrane</keyword>